<dbReference type="Proteomes" id="UP001239111">
    <property type="component" value="Chromosome 4"/>
</dbReference>
<organism evidence="1 2">
    <name type="scientific">Eretmocerus hayati</name>
    <dbReference type="NCBI Taxonomy" id="131215"/>
    <lineage>
        <taxon>Eukaryota</taxon>
        <taxon>Metazoa</taxon>
        <taxon>Ecdysozoa</taxon>
        <taxon>Arthropoda</taxon>
        <taxon>Hexapoda</taxon>
        <taxon>Insecta</taxon>
        <taxon>Pterygota</taxon>
        <taxon>Neoptera</taxon>
        <taxon>Endopterygota</taxon>
        <taxon>Hymenoptera</taxon>
        <taxon>Apocrita</taxon>
        <taxon>Proctotrupomorpha</taxon>
        <taxon>Chalcidoidea</taxon>
        <taxon>Aphelinidae</taxon>
        <taxon>Aphelininae</taxon>
        <taxon>Eretmocerus</taxon>
    </lineage>
</organism>
<accession>A0ACC2N735</accession>
<sequence length="514" mass="59149">MFVVDDAQSSLRKPFVAFKLRGGPLKIKGILQQSAKRVFDDLVVSPNTSSSKLFIPSEENIDEPSAVLDKNEHSVCPYTEPSWSCLPKHMYRLDVLKSGTIMNTFYLLSKNSYSIGNSPSSDIPVNHETISQFHAVLQYGKMINSEDEEGFYIYDLQSEHGTYLNDHQVQPHTYVSLGGGHILSFGRSQKKYVLVTSRKNQEEYDDISAEELQPLRELEWEEQQQIDHKTCSETKYPSIGDRTEGINWGIKEDLDNCTRLMHTSDESEDANEELYINDPKKALREWFKWEGHDLEYYTEDRGYGRYSCSIDLTLDAVGTTETVEILIKGSKEKAIDECALSACQFLHKFGLLKKALEEKRSTTRNWKEVDYYDSDDDNFLDRTGVIEKKRHQRMNVTDKSSAEVDIHNELVAKYIEVTQRIKHLEESITQQSNKQKETNDLEEDTLDAFMTKLDSSTLNKTELLNIKIELKNLYQEKKLLQNTIDVNRLASGSSSKAKLNITEKTKNRCRFDDC</sequence>
<gene>
    <name evidence="1" type="ORF">QAD02_008553</name>
</gene>
<evidence type="ECO:0000313" key="1">
    <source>
        <dbReference type="EMBL" id="KAJ8666891.1"/>
    </source>
</evidence>
<protein>
    <submittedName>
        <fullName evidence="1">Uncharacterized protein</fullName>
    </submittedName>
</protein>
<evidence type="ECO:0000313" key="2">
    <source>
        <dbReference type="Proteomes" id="UP001239111"/>
    </source>
</evidence>
<comment type="caution">
    <text evidence="1">The sequence shown here is derived from an EMBL/GenBank/DDBJ whole genome shotgun (WGS) entry which is preliminary data.</text>
</comment>
<proteinExistence type="predicted"/>
<dbReference type="EMBL" id="CM056744">
    <property type="protein sequence ID" value="KAJ8666891.1"/>
    <property type="molecule type" value="Genomic_DNA"/>
</dbReference>
<name>A0ACC2N735_9HYME</name>
<keyword evidence="2" id="KW-1185">Reference proteome</keyword>
<reference evidence="1" key="1">
    <citation type="submission" date="2023-04" db="EMBL/GenBank/DDBJ databases">
        <title>A chromosome-level genome assembly of the parasitoid wasp Eretmocerus hayati.</title>
        <authorList>
            <person name="Zhong Y."/>
            <person name="Liu S."/>
            <person name="Liu Y."/>
        </authorList>
    </citation>
    <scope>NUCLEOTIDE SEQUENCE</scope>
    <source>
        <strain evidence="1">ZJU_SS_LIU_2023</strain>
    </source>
</reference>